<evidence type="ECO:0000256" key="3">
    <source>
        <dbReference type="ARBA" id="ARBA00022525"/>
    </source>
</evidence>
<gene>
    <name evidence="10" type="ORF">E4U42_004818</name>
</gene>
<keyword evidence="2" id="KW-0134">Cell wall</keyword>
<name>A0A8K0J4L3_9HYPO</name>
<keyword evidence="3" id="KW-0964">Secreted</keyword>
<sequence length="330" mass="33332">MKWSSATFLGLATSAVADIGLLKPDVSTPDGCKASVDGRFQVSVYSLGNSKRGLEKRACGGEGTLVMTLKDSVLKDSHDRTGAIVANRQFQFDGPPQAGSIFTGGFSVCNNGSLALGGSTVFYRCLSGDFYNLYDKNWAPQCAPIEIVANFCDGGSKNGGGNAGPKPVATSLVPTAVVTLIGDGQPQVHTTLMPVPMCKTSDGKIIPCAEVPPVAQIGDGQIQGPTGPAFAPPVSQIGDGQIQAPKTAAPPPPIAQVHDGQPQAPVKTPAPGAPAATPAVPPVNQIGDGQIQAPTGPAPTVPVSTPSPTAAAEKLIPGLAAAVAIVAFLL</sequence>
<evidence type="ECO:0000259" key="9">
    <source>
        <dbReference type="Pfam" id="PF22799"/>
    </source>
</evidence>
<comment type="similarity">
    <text evidence="6">Belongs to the PIR protein family.</text>
</comment>
<dbReference type="InterPro" id="IPR051153">
    <property type="entry name" value="Yeast_CWMannoprotein_PIR"/>
</dbReference>
<feature type="region of interest" description="Disordered" evidence="7">
    <location>
        <begin position="216"/>
        <end position="306"/>
    </location>
</feature>
<organism evidence="10 11">
    <name type="scientific">Claviceps africana</name>
    <dbReference type="NCBI Taxonomy" id="83212"/>
    <lineage>
        <taxon>Eukaryota</taxon>
        <taxon>Fungi</taxon>
        <taxon>Dikarya</taxon>
        <taxon>Ascomycota</taxon>
        <taxon>Pezizomycotina</taxon>
        <taxon>Sordariomycetes</taxon>
        <taxon>Hypocreomycetidae</taxon>
        <taxon>Hypocreales</taxon>
        <taxon>Clavicipitaceae</taxon>
        <taxon>Claviceps</taxon>
    </lineage>
</organism>
<dbReference type="EMBL" id="SRPY01000434">
    <property type="protein sequence ID" value="KAG5923848.1"/>
    <property type="molecule type" value="Genomic_DNA"/>
</dbReference>
<accession>A0A8K0J4L3</accession>
<evidence type="ECO:0000256" key="4">
    <source>
        <dbReference type="ARBA" id="ARBA00022729"/>
    </source>
</evidence>
<evidence type="ECO:0000313" key="10">
    <source>
        <dbReference type="EMBL" id="KAG5923848.1"/>
    </source>
</evidence>
<dbReference type="Proteomes" id="UP000811619">
    <property type="component" value="Unassembled WGS sequence"/>
</dbReference>
<dbReference type="PANTHER" id="PTHR47254:SF1">
    <property type="entry name" value="CELL WALL MANNOPROTEIN CIS3-RELATED"/>
    <property type="match status" value="1"/>
</dbReference>
<dbReference type="GO" id="GO:0009277">
    <property type="term" value="C:fungal-type cell wall"/>
    <property type="evidence" value="ECO:0007669"/>
    <property type="project" value="TreeGrafter"/>
</dbReference>
<evidence type="ECO:0000256" key="5">
    <source>
        <dbReference type="ARBA" id="ARBA00022737"/>
    </source>
</evidence>
<dbReference type="GO" id="GO:0005199">
    <property type="term" value="F:structural constituent of cell wall"/>
    <property type="evidence" value="ECO:0007669"/>
    <property type="project" value="InterPro"/>
</dbReference>
<evidence type="ECO:0000313" key="11">
    <source>
        <dbReference type="Proteomes" id="UP000811619"/>
    </source>
</evidence>
<dbReference type="GO" id="GO:0031505">
    <property type="term" value="P:fungal-type cell wall organization"/>
    <property type="evidence" value="ECO:0007669"/>
    <property type="project" value="UniProtKB-ARBA"/>
</dbReference>
<dbReference type="AlphaFoldDB" id="A0A8K0J4L3"/>
<dbReference type="InterPro" id="IPR054508">
    <property type="entry name" value="PIR1-like_C"/>
</dbReference>
<feature type="chain" id="PRO_5035483118" description="Cell wall mannoprotein PIR1-like C-terminal domain-containing protein" evidence="8">
    <location>
        <begin position="18"/>
        <end position="330"/>
    </location>
</feature>
<keyword evidence="11" id="KW-1185">Reference proteome</keyword>
<feature type="signal peptide" evidence="8">
    <location>
        <begin position="1"/>
        <end position="17"/>
    </location>
</feature>
<evidence type="ECO:0000256" key="8">
    <source>
        <dbReference type="SAM" id="SignalP"/>
    </source>
</evidence>
<evidence type="ECO:0000256" key="2">
    <source>
        <dbReference type="ARBA" id="ARBA00022512"/>
    </source>
</evidence>
<keyword evidence="4 8" id="KW-0732">Signal</keyword>
<protein>
    <recommendedName>
        <fullName evidence="9">Cell wall mannoprotein PIR1-like C-terminal domain-containing protein</fullName>
    </recommendedName>
</protein>
<evidence type="ECO:0000256" key="7">
    <source>
        <dbReference type="SAM" id="MobiDB-lite"/>
    </source>
</evidence>
<dbReference type="OrthoDB" id="5415592at2759"/>
<dbReference type="InterPro" id="IPR000420">
    <property type="entry name" value="Yeast_PIR_rpt"/>
</dbReference>
<keyword evidence="5" id="KW-0677">Repeat</keyword>
<dbReference type="PROSITE" id="PS50256">
    <property type="entry name" value="PIR_REPEAT_2"/>
    <property type="match status" value="2"/>
</dbReference>
<feature type="compositionally biased region" description="Low complexity" evidence="7">
    <location>
        <begin position="264"/>
        <end position="278"/>
    </location>
</feature>
<dbReference type="PANTHER" id="PTHR47254">
    <property type="entry name" value="CELL WALL MANNOPROTEIN CIS3-RELATED"/>
    <property type="match status" value="1"/>
</dbReference>
<dbReference type="Pfam" id="PF00399">
    <property type="entry name" value="PIR"/>
    <property type="match status" value="2"/>
</dbReference>
<reference evidence="10" key="1">
    <citation type="journal article" date="2020" name="bioRxiv">
        <title>Whole genome comparisons of ergot fungi reveals the divergence and evolution of species within the genus Claviceps are the result of varying mechanisms driving genome evolution and host range expansion.</title>
        <authorList>
            <person name="Wyka S.A."/>
            <person name="Mondo S.J."/>
            <person name="Liu M."/>
            <person name="Dettman J."/>
            <person name="Nalam V."/>
            <person name="Broders K.D."/>
        </authorList>
    </citation>
    <scope>NUCLEOTIDE SEQUENCE</scope>
    <source>
        <strain evidence="10">CCC 489</strain>
    </source>
</reference>
<feature type="domain" description="Cell wall mannoprotein PIR1-like C-terminal" evidence="9">
    <location>
        <begin position="73"/>
        <end position="145"/>
    </location>
</feature>
<comment type="subcellular location">
    <subcellularLocation>
        <location evidence="1">Secreted</location>
        <location evidence="1">Cell wall</location>
    </subcellularLocation>
</comment>
<evidence type="ECO:0000256" key="6">
    <source>
        <dbReference type="ARBA" id="ARBA00038219"/>
    </source>
</evidence>
<dbReference type="Pfam" id="PF22799">
    <property type="entry name" value="PIR1-like_C"/>
    <property type="match status" value="1"/>
</dbReference>
<comment type="caution">
    <text evidence="10">The sequence shown here is derived from an EMBL/GenBank/DDBJ whole genome shotgun (WGS) entry which is preliminary data.</text>
</comment>
<evidence type="ECO:0000256" key="1">
    <source>
        <dbReference type="ARBA" id="ARBA00004191"/>
    </source>
</evidence>
<proteinExistence type="inferred from homology"/>